<organism evidence="9 10">
    <name type="scientific">Saccharospirillum mangrovi</name>
    <dbReference type="NCBI Taxonomy" id="2161747"/>
    <lineage>
        <taxon>Bacteria</taxon>
        <taxon>Pseudomonadati</taxon>
        <taxon>Pseudomonadota</taxon>
        <taxon>Gammaproteobacteria</taxon>
        <taxon>Oceanospirillales</taxon>
        <taxon>Saccharospirillaceae</taxon>
        <taxon>Saccharospirillum</taxon>
    </lineage>
</organism>
<evidence type="ECO:0000256" key="5">
    <source>
        <dbReference type="SAM" id="Coils"/>
    </source>
</evidence>
<dbReference type="Pfam" id="PF00672">
    <property type="entry name" value="HAMP"/>
    <property type="match status" value="1"/>
</dbReference>
<keyword evidence="5" id="KW-0175">Coiled coil</keyword>
<evidence type="ECO:0000256" key="2">
    <source>
        <dbReference type="ARBA" id="ARBA00023224"/>
    </source>
</evidence>
<evidence type="ECO:0000259" key="8">
    <source>
        <dbReference type="PROSITE" id="PS50885"/>
    </source>
</evidence>
<sequence length="540" mass="58195">MLRNLRIRARLGAAFAVLIALIVALGVFSVNELSALNDEIDLIDRQRVPALAAAANMNQEFMIVRLYTGNLLGATTDTERQRYEARIQEARTAFNAAKTQFSHVVTSAQGRSLLAEVETAERQYWALNEQLRAQVRAGQVAEARTLRIERMDPVAINQTNTIEKLVSYQVQLITTTAELGQRIYDRALQATIGALMAMVVIAVAIAWRIADSINKPMSFAVNVANTIAGNDLTTNIKPDGADEVTDLMNALARMQAALRDNLGKISSSSDQLAASSEELSVVTHETNENLQRQNDELEQAATAVNELTAAIEEVAGNAVKTSEETQKAQEETRTGRQKVEATVRSIEQLAKTINNTAMDMESLSKRVADVSSVLVVIRAIAEQTNLLALNAAIEAARAGEAGRGFAVVADEVRALASRTQNSTREIEEIISAVEGVTAQAVTAMRDSNASANDTLDAGREAGTALTAIARLIDVINDRNASSASAAEQQAQVAREVDRSLVTIRDIAVQNATGANQTSSSSQELARLAEQLNLLVAQYQV</sequence>
<feature type="domain" description="Methyl-accepting transducer" evidence="7">
    <location>
        <begin position="268"/>
        <end position="504"/>
    </location>
</feature>
<proteinExistence type="inferred from homology"/>
<dbReference type="InterPro" id="IPR004089">
    <property type="entry name" value="MCPsignal_dom"/>
</dbReference>
<feature type="coiled-coil region" evidence="5">
    <location>
        <begin position="280"/>
        <end position="317"/>
    </location>
</feature>
<dbReference type="PROSITE" id="PS50885">
    <property type="entry name" value="HAMP"/>
    <property type="match status" value="1"/>
</dbReference>
<dbReference type="Proteomes" id="UP001595617">
    <property type="component" value="Unassembled WGS sequence"/>
</dbReference>
<keyword evidence="10" id="KW-1185">Reference proteome</keyword>
<dbReference type="InterPro" id="IPR047347">
    <property type="entry name" value="YvaQ-like_sensor"/>
</dbReference>
<feature type="compositionally biased region" description="Basic and acidic residues" evidence="6">
    <location>
        <begin position="321"/>
        <end position="338"/>
    </location>
</feature>
<comment type="subcellular location">
    <subcellularLocation>
        <location evidence="1">Membrane</location>
    </subcellularLocation>
</comment>
<dbReference type="PANTHER" id="PTHR32089:SF120">
    <property type="entry name" value="METHYL-ACCEPTING CHEMOTAXIS PROTEIN TLPQ"/>
    <property type="match status" value="1"/>
</dbReference>
<dbReference type="SMART" id="SM00304">
    <property type="entry name" value="HAMP"/>
    <property type="match status" value="1"/>
</dbReference>
<dbReference type="PANTHER" id="PTHR32089">
    <property type="entry name" value="METHYL-ACCEPTING CHEMOTAXIS PROTEIN MCPB"/>
    <property type="match status" value="1"/>
</dbReference>
<dbReference type="Pfam" id="PF00015">
    <property type="entry name" value="MCPsignal"/>
    <property type="match status" value="1"/>
</dbReference>
<dbReference type="EMBL" id="JBHRYR010000002">
    <property type="protein sequence ID" value="MFC3852550.1"/>
    <property type="molecule type" value="Genomic_DNA"/>
</dbReference>
<dbReference type="PRINTS" id="PR00260">
    <property type="entry name" value="CHEMTRNSDUCR"/>
</dbReference>
<dbReference type="InterPro" id="IPR004090">
    <property type="entry name" value="Chemotax_Me-accpt_rcpt"/>
</dbReference>
<dbReference type="SMART" id="SM00283">
    <property type="entry name" value="MA"/>
    <property type="match status" value="1"/>
</dbReference>
<dbReference type="Pfam" id="PF12729">
    <property type="entry name" value="4HB_MCP_1"/>
    <property type="match status" value="1"/>
</dbReference>
<evidence type="ECO:0000313" key="9">
    <source>
        <dbReference type="EMBL" id="MFC3852550.1"/>
    </source>
</evidence>
<reference evidence="10" key="1">
    <citation type="journal article" date="2019" name="Int. J. Syst. Evol. Microbiol.">
        <title>The Global Catalogue of Microorganisms (GCM) 10K type strain sequencing project: providing services to taxonomists for standard genome sequencing and annotation.</title>
        <authorList>
            <consortium name="The Broad Institute Genomics Platform"/>
            <consortium name="The Broad Institute Genome Sequencing Center for Infectious Disease"/>
            <person name="Wu L."/>
            <person name="Ma J."/>
        </authorList>
    </citation>
    <scope>NUCLEOTIDE SEQUENCE [LARGE SCALE GENOMIC DNA]</scope>
    <source>
        <strain evidence="10">IBRC 10765</strain>
    </source>
</reference>
<comment type="similarity">
    <text evidence="3">Belongs to the methyl-accepting chemotaxis (MCP) protein family.</text>
</comment>
<dbReference type="RefSeq" id="WP_380694789.1">
    <property type="nucleotide sequence ID" value="NZ_JBHRYR010000002.1"/>
</dbReference>
<protein>
    <submittedName>
        <fullName evidence="9">Methyl-accepting chemotaxis protein</fullName>
    </submittedName>
</protein>
<evidence type="ECO:0000256" key="1">
    <source>
        <dbReference type="ARBA" id="ARBA00004370"/>
    </source>
</evidence>
<evidence type="ECO:0000313" key="10">
    <source>
        <dbReference type="Proteomes" id="UP001595617"/>
    </source>
</evidence>
<dbReference type="SUPFAM" id="SSF58104">
    <property type="entry name" value="Methyl-accepting chemotaxis protein (MCP) signaling domain"/>
    <property type="match status" value="1"/>
</dbReference>
<dbReference type="Gene3D" id="1.10.287.950">
    <property type="entry name" value="Methyl-accepting chemotaxis protein"/>
    <property type="match status" value="1"/>
</dbReference>
<feature type="region of interest" description="Disordered" evidence="6">
    <location>
        <begin position="319"/>
        <end position="338"/>
    </location>
</feature>
<name>A0ABV7ZWJ9_9GAMM</name>
<evidence type="ECO:0000259" key="7">
    <source>
        <dbReference type="PROSITE" id="PS50111"/>
    </source>
</evidence>
<evidence type="ECO:0000256" key="4">
    <source>
        <dbReference type="PROSITE-ProRule" id="PRU00284"/>
    </source>
</evidence>
<dbReference type="InterPro" id="IPR003660">
    <property type="entry name" value="HAMP_dom"/>
</dbReference>
<accession>A0ABV7ZWJ9</accession>
<dbReference type="CDD" id="cd19411">
    <property type="entry name" value="MCP2201-like_sensor"/>
    <property type="match status" value="1"/>
</dbReference>
<comment type="caution">
    <text evidence="9">The sequence shown here is derived from an EMBL/GenBank/DDBJ whole genome shotgun (WGS) entry which is preliminary data.</text>
</comment>
<dbReference type="InterPro" id="IPR024478">
    <property type="entry name" value="HlyB_4HB_MCP"/>
</dbReference>
<feature type="domain" description="HAMP" evidence="8">
    <location>
        <begin position="211"/>
        <end position="263"/>
    </location>
</feature>
<evidence type="ECO:0000256" key="6">
    <source>
        <dbReference type="SAM" id="MobiDB-lite"/>
    </source>
</evidence>
<evidence type="ECO:0000256" key="3">
    <source>
        <dbReference type="ARBA" id="ARBA00029447"/>
    </source>
</evidence>
<dbReference type="PROSITE" id="PS50111">
    <property type="entry name" value="CHEMOTAXIS_TRANSDUC_2"/>
    <property type="match status" value="1"/>
</dbReference>
<gene>
    <name evidence="9" type="ORF">ACFOOG_06865</name>
</gene>
<keyword evidence="2 4" id="KW-0807">Transducer</keyword>